<dbReference type="InterPro" id="IPR004226">
    <property type="entry name" value="TBCA"/>
</dbReference>
<dbReference type="SUPFAM" id="SSF46988">
    <property type="entry name" value="Tubulin chaperone cofactor A"/>
    <property type="match status" value="1"/>
</dbReference>
<keyword evidence="4 6" id="KW-0143">Chaperone</keyword>
<proteinExistence type="inferred from homology"/>
<evidence type="ECO:0000256" key="4">
    <source>
        <dbReference type="ARBA" id="ARBA00023186"/>
    </source>
</evidence>
<evidence type="ECO:0000256" key="1">
    <source>
        <dbReference type="ARBA" id="ARBA00003046"/>
    </source>
</evidence>
<comment type="function">
    <text evidence="1">Tubulin-folding protein; involved in the early step of the tubulin folding pathway.</text>
</comment>
<keyword evidence="6" id="KW-0493">Microtubule</keyword>
<name>A0A1I7TF56_9PELO</name>
<comment type="subcellular location">
    <subcellularLocation>
        <location evidence="6">Cytoplasm</location>
        <location evidence="6">Cytoskeleton</location>
    </subcellularLocation>
</comment>
<keyword evidence="7" id="KW-1185">Reference proteome</keyword>
<dbReference type="GO" id="GO:0007021">
    <property type="term" value="P:tubulin complex assembly"/>
    <property type="evidence" value="ECO:0007669"/>
    <property type="project" value="UniProtKB-UniRule"/>
</dbReference>
<dbReference type="GO" id="GO:0048487">
    <property type="term" value="F:beta-tubulin binding"/>
    <property type="evidence" value="ECO:0007669"/>
    <property type="project" value="InterPro"/>
</dbReference>
<dbReference type="PANTHER" id="PTHR21500:SF0">
    <property type="entry name" value="TUBULIN-SPECIFIC CHAPERONE A"/>
    <property type="match status" value="1"/>
</dbReference>
<dbReference type="WBParaSite" id="Csp11.Scaffold598.g5342.t1">
    <property type="protein sequence ID" value="Csp11.Scaffold598.g5342.t1"/>
    <property type="gene ID" value="Csp11.Scaffold598.g5342"/>
</dbReference>
<evidence type="ECO:0000256" key="2">
    <source>
        <dbReference type="ARBA" id="ARBA00006806"/>
    </source>
</evidence>
<evidence type="ECO:0000256" key="5">
    <source>
        <dbReference type="ARBA" id="ARBA00026055"/>
    </source>
</evidence>
<sequence length="106" mass="11548">MADELKQLKIKTGVVKRLVKEHASYVKQVEKDEEKAAKMAAEATNEDEEYAAKKAKEVARETVGMVRDAAGRLQKAVVDLETLISGGNFADDDLTEAKAQLEAAKA</sequence>
<dbReference type="GO" id="GO:0005874">
    <property type="term" value="C:microtubule"/>
    <property type="evidence" value="ECO:0007669"/>
    <property type="project" value="UniProtKB-KW"/>
</dbReference>
<dbReference type="AlphaFoldDB" id="A0A1I7TF56"/>
<evidence type="ECO:0000313" key="8">
    <source>
        <dbReference type="WBParaSite" id="Csp11.Scaffold598.g5342.t1"/>
    </source>
</evidence>
<evidence type="ECO:0000313" key="7">
    <source>
        <dbReference type="Proteomes" id="UP000095282"/>
    </source>
</evidence>
<comment type="similarity">
    <text evidence="2 6">Belongs to the TBCA family.</text>
</comment>
<dbReference type="STRING" id="1561998.A0A1I7TF56"/>
<dbReference type="InterPro" id="IPR036126">
    <property type="entry name" value="TBCA_sf"/>
</dbReference>
<evidence type="ECO:0000256" key="6">
    <source>
        <dbReference type="RuleBase" id="RU364030"/>
    </source>
</evidence>
<protein>
    <recommendedName>
        <fullName evidence="3 6">Tubulin-specific chaperone A</fullName>
    </recommendedName>
</protein>
<evidence type="ECO:0000256" key="3">
    <source>
        <dbReference type="ARBA" id="ARBA00015002"/>
    </source>
</evidence>
<dbReference type="GO" id="GO:0007023">
    <property type="term" value="P:post-chaperonin tubulin folding pathway"/>
    <property type="evidence" value="ECO:0007669"/>
    <property type="project" value="UniProtKB-UniRule"/>
</dbReference>
<keyword evidence="6" id="KW-0963">Cytoplasm</keyword>
<dbReference type="GO" id="GO:0005829">
    <property type="term" value="C:cytosol"/>
    <property type="evidence" value="ECO:0007669"/>
    <property type="project" value="TreeGrafter"/>
</dbReference>
<dbReference type="Gene3D" id="1.20.58.90">
    <property type="match status" value="1"/>
</dbReference>
<dbReference type="eggNOG" id="KOG3470">
    <property type="taxonomic scope" value="Eukaryota"/>
</dbReference>
<dbReference type="Pfam" id="PF02970">
    <property type="entry name" value="TBCA"/>
    <property type="match status" value="1"/>
</dbReference>
<accession>A0A1I7TF56</accession>
<dbReference type="Proteomes" id="UP000095282">
    <property type="component" value="Unplaced"/>
</dbReference>
<dbReference type="PANTHER" id="PTHR21500">
    <property type="entry name" value="TUBULIN-SPECIFIC CHAPERONE A"/>
    <property type="match status" value="1"/>
</dbReference>
<reference evidence="8" key="1">
    <citation type="submission" date="2016-11" db="UniProtKB">
        <authorList>
            <consortium name="WormBaseParasite"/>
        </authorList>
    </citation>
    <scope>IDENTIFICATION</scope>
</reference>
<comment type="subunit">
    <text evidence="5 6">Supercomplex made of cofactors A to E. Cofactors A and D function by capturing and stabilizing tubulin in a quasi-native conformation. Cofactor E binds to the cofactor D-tubulin complex; interaction with cofactor C then causes the release of tubulin polypeptides that are committed to the native state.</text>
</comment>
<organism evidence="7 8">
    <name type="scientific">Caenorhabditis tropicalis</name>
    <dbReference type="NCBI Taxonomy" id="1561998"/>
    <lineage>
        <taxon>Eukaryota</taxon>
        <taxon>Metazoa</taxon>
        <taxon>Ecdysozoa</taxon>
        <taxon>Nematoda</taxon>
        <taxon>Chromadorea</taxon>
        <taxon>Rhabditida</taxon>
        <taxon>Rhabditina</taxon>
        <taxon>Rhabditomorpha</taxon>
        <taxon>Rhabditoidea</taxon>
        <taxon>Rhabditidae</taxon>
        <taxon>Peloderinae</taxon>
        <taxon>Caenorhabditis</taxon>
    </lineage>
</organism>
<keyword evidence="6" id="KW-0206">Cytoskeleton</keyword>